<evidence type="ECO:0000313" key="1">
    <source>
        <dbReference type="EMBL" id="GGJ91922.1"/>
    </source>
</evidence>
<reference evidence="1" key="1">
    <citation type="journal article" date="2014" name="Int. J. Syst. Evol. Microbiol.">
        <title>Complete genome sequence of Corynebacterium casei LMG S-19264T (=DSM 44701T), isolated from a smear-ripened cheese.</title>
        <authorList>
            <consortium name="US DOE Joint Genome Institute (JGI-PGF)"/>
            <person name="Walter F."/>
            <person name="Albersmeier A."/>
            <person name="Kalinowski J."/>
            <person name="Ruckert C."/>
        </authorList>
    </citation>
    <scope>NUCLEOTIDE SEQUENCE</scope>
    <source>
        <strain evidence="1">JCM 30078</strain>
    </source>
</reference>
<accession>A0A917PU92</accession>
<evidence type="ECO:0000313" key="2">
    <source>
        <dbReference type="Proteomes" id="UP000635983"/>
    </source>
</evidence>
<dbReference type="EMBL" id="BMPO01000003">
    <property type="protein sequence ID" value="GGJ91922.1"/>
    <property type="molecule type" value="Genomic_DNA"/>
</dbReference>
<sequence length="65" mass="7281">MYKLSRDSSAWIGPVAGVTRVVMCNVRLVAVWLADRCGRLRGLHPPYKSKCFMQIVLHVPALTDP</sequence>
<keyword evidence="2" id="KW-1185">Reference proteome</keyword>
<organism evidence="1 2">
    <name type="scientific">Pseudomonas matsuisoli</name>
    <dbReference type="NCBI Taxonomy" id="1515666"/>
    <lineage>
        <taxon>Bacteria</taxon>
        <taxon>Pseudomonadati</taxon>
        <taxon>Pseudomonadota</taxon>
        <taxon>Gammaproteobacteria</taxon>
        <taxon>Pseudomonadales</taxon>
        <taxon>Pseudomonadaceae</taxon>
        <taxon>Pseudomonas</taxon>
    </lineage>
</organism>
<comment type="caution">
    <text evidence="1">The sequence shown here is derived from an EMBL/GenBank/DDBJ whole genome shotgun (WGS) entry which is preliminary data.</text>
</comment>
<dbReference type="AlphaFoldDB" id="A0A917PU92"/>
<dbReference type="Proteomes" id="UP000635983">
    <property type="component" value="Unassembled WGS sequence"/>
</dbReference>
<name>A0A917PU92_9PSED</name>
<proteinExistence type="predicted"/>
<reference evidence="1" key="2">
    <citation type="submission" date="2020-09" db="EMBL/GenBank/DDBJ databases">
        <authorList>
            <person name="Sun Q."/>
            <person name="Ohkuma M."/>
        </authorList>
    </citation>
    <scope>NUCLEOTIDE SEQUENCE</scope>
    <source>
        <strain evidence="1">JCM 30078</strain>
    </source>
</reference>
<gene>
    <name evidence="1" type="ORF">GCM10009304_17100</name>
</gene>
<protein>
    <submittedName>
        <fullName evidence="1">Uncharacterized protein</fullName>
    </submittedName>
</protein>